<feature type="transmembrane region" description="Helical" evidence="9">
    <location>
        <begin position="321"/>
        <end position="344"/>
    </location>
</feature>
<evidence type="ECO:0000256" key="6">
    <source>
        <dbReference type="ARBA" id="ARBA00023136"/>
    </source>
</evidence>
<feature type="compositionally biased region" description="Basic and acidic residues" evidence="8">
    <location>
        <begin position="378"/>
        <end position="388"/>
    </location>
</feature>
<feature type="transmembrane region" description="Helical" evidence="9">
    <location>
        <begin position="760"/>
        <end position="781"/>
    </location>
</feature>
<organism evidence="11 12">
    <name type="scientific">Clytia hemisphaerica</name>
    <dbReference type="NCBI Taxonomy" id="252671"/>
    <lineage>
        <taxon>Eukaryota</taxon>
        <taxon>Metazoa</taxon>
        <taxon>Cnidaria</taxon>
        <taxon>Hydrozoa</taxon>
        <taxon>Hydroidolina</taxon>
        <taxon>Leptothecata</taxon>
        <taxon>Obeliida</taxon>
        <taxon>Clytiidae</taxon>
        <taxon>Clytia</taxon>
    </lineage>
</organism>
<evidence type="ECO:0000313" key="12">
    <source>
        <dbReference type="Proteomes" id="UP000594262"/>
    </source>
</evidence>
<keyword evidence="12" id="KW-1185">Reference proteome</keyword>
<feature type="transmembrane region" description="Helical" evidence="9">
    <location>
        <begin position="699"/>
        <end position="722"/>
    </location>
</feature>
<keyword evidence="7" id="KW-0325">Glycoprotein</keyword>
<evidence type="ECO:0000256" key="5">
    <source>
        <dbReference type="ARBA" id="ARBA00022989"/>
    </source>
</evidence>
<dbReference type="GO" id="GO:0051033">
    <property type="term" value="F:RNA transmembrane transporter activity"/>
    <property type="evidence" value="ECO:0007669"/>
    <property type="project" value="TreeGrafter"/>
</dbReference>
<feature type="transmembrane region" description="Helical" evidence="9">
    <location>
        <begin position="470"/>
        <end position="491"/>
    </location>
</feature>
<evidence type="ECO:0000256" key="2">
    <source>
        <dbReference type="ARBA" id="ARBA00006618"/>
    </source>
</evidence>
<dbReference type="OrthoDB" id="416618at2759"/>
<dbReference type="GO" id="GO:0005764">
    <property type="term" value="C:lysosome"/>
    <property type="evidence" value="ECO:0007669"/>
    <property type="project" value="TreeGrafter"/>
</dbReference>
<evidence type="ECO:0000313" key="11">
    <source>
        <dbReference type="EnsemblMetazoa" id="CLYHEMP007745.1"/>
    </source>
</evidence>
<feature type="region of interest" description="Disordered" evidence="8">
    <location>
        <begin position="365"/>
        <end position="422"/>
    </location>
</feature>
<keyword evidence="4 10" id="KW-0732">Signal</keyword>
<keyword evidence="3 9" id="KW-0812">Transmembrane</keyword>
<evidence type="ECO:0000256" key="8">
    <source>
        <dbReference type="SAM" id="MobiDB-lite"/>
    </source>
</evidence>
<feature type="chain" id="PRO_5029700795" description="SID1 transmembrane family member 1" evidence="10">
    <location>
        <begin position="29"/>
        <end position="846"/>
    </location>
</feature>
<evidence type="ECO:0000256" key="9">
    <source>
        <dbReference type="SAM" id="Phobius"/>
    </source>
</evidence>
<feature type="signal peptide" evidence="10">
    <location>
        <begin position="1"/>
        <end position="28"/>
    </location>
</feature>
<feature type="transmembrane region" description="Helical" evidence="9">
    <location>
        <begin position="654"/>
        <end position="675"/>
    </location>
</feature>
<feature type="transmembrane region" description="Helical" evidence="9">
    <location>
        <begin position="569"/>
        <end position="592"/>
    </location>
</feature>
<proteinExistence type="inferred from homology"/>
<dbReference type="Pfam" id="PF13965">
    <property type="entry name" value="SID-1_RNA_chan"/>
    <property type="match status" value="1"/>
</dbReference>
<accession>A0A7M5UY02</accession>
<feature type="transmembrane region" description="Helical" evidence="9">
    <location>
        <begin position="728"/>
        <end position="748"/>
    </location>
</feature>
<feature type="transmembrane region" description="Helical" evidence="9">
    <location>
        <begin position="629"/>
        <end position="648"/>
    </location>
</feature>
<reference evidence="11" key="1">
    <citation type="submission" date="2021-01" db="UniProtKB">
        <authorList>
            <consortium name="EnsemblMetazoa"/>
        </authorList>
    </citation>
    <scope>IDENTIFICATION</scope>
</reference>
<protein>
    <recommendedName>
        <fullName evidence="13">SID1 transmembrane family member 1</fullName>
    </recommendedName>
</protein>
<feature type="transmembrane region" description="Helical" evidence="9">
    <location>
        <begin position="525"/>
        <end position="543"/>
    </location>
</feature>
<dbReference type="AlphaFoldDB" id="A0A7M5UY02"/>
<feature type="compositionally biased region" description="Polar residues" evidence="8">
    <location>
        <begin position="394"/>
        <end position="412"/>
    </location>
</feature>
<keyword evidence="6 9" id="KW-0472">Membrane</keyword>
<comment type="subcellular location">
    <subcellularLocation>
        <location evidence="1">Membrane</location>
        <topology evidence="1">Multi-pass membrane protein</topology>
    </subcellularLocation>
</comment>
<dbReference type="EnsemblMetazoa" id="CLYHEMT007745.1">
    <property type="protein sequence ID" value="CLYHEMP007745.1"/>
    <property type="gene ID" value="CLYHEMG007745"/>
</dbReference>
<dbReference type="Proteomes" id="UP000594262">
    <property type="component" value="Unplaced"/>
</dbReference>
<dbReference type="GO" id="GO:0005886">
    <property type="term" value="C:plasma membrane"/>
    <property type="evidence" value="ECO:0007669"/>
    <property type="project" value="TreeGrafter"/>
</dbReference>
<evidence type="ECO:0008006" key="13">
    <source>
        <dbReference type="Google" id="ProtNLM"/>
    </source>
</evidence>
<dbReference type="PANTHER" id="PTHR12185:SF14">
    <property type="entry name" value="CHOLESTEROL UPTAKE PROTEIN 1"/>
    <property type="match status" value="1"/>
</dbReference>
<comment type="similarity">
    <text evidence="2">Belongs to the SID1 family.</text>
</comment>
<feature type="transmembrane region" description="Helical" evidence="9">
    <location>
        <begin position="598"/>
        <end position="617"/>
    </location>
</feature>
<name>A0A7M5UY02_9CNID</name>
<sequence length="846" mass="96596">SLFVIDKNNFNSMSLFFWLWLTATICYAETFSQNGTKPVQNAILDKVYDGHVKDGVEDIYFFNLTETRLKQNGTVRIRVCSPDASPDTPIFFVARLLRGVISWSLPYNAGEKSYNYFTQTICRSIDGNDLHQVESFYLDVSTLNPIGFSYRMIAKSDLDYQLSTGKVHTASTTPAELLFFTYSFLPDDERVLVTATSASKTCAVLIVQNVKQCASLTQSTAANTGMHATMTKQAGIVVERGHLEKIFIVFMVKATDTDCTTRKNSINPFSQANDGDHLNPLKFIPKRTKADCSLYGDGSRNKTIEIEVISLPKVKDYVEPVLMPLAVYGSFYIVALFVMAAYWCTSETGGKSFYTYLFPKKVKKEGEEDEEDGAGGGRSDEELLESDRLLPPGGSNSVNSYNAVPQSPNAVNDNEDFDEEDLRSPLADKNEYDFLDDRHHDKDVYRLNLKLTVVDTSRKSYKKLEKKFNIYYWNLMTVGIFYALPVVQLVLTYQRVTNESGDQDICYYNFFCARPYHILSAFNNVYSNIGYMLLGLLFVFFVMRRDRIAYMHHVKNPDKYQKYGLPKHYGIFYAMGWALFMEGVMSGCYHVCPNYSNFQFDTAFMYILGILCSLRLYQARHHDIFINGHFAFAGFAFVIFTSVIGVVYRSEGFFITFCFFHIMACFYLSLQIYYMGRAKTALVLMWHSRGYKICSRPQYPVRFMLLVVFMGINIALSLYGVTNEVKDFATFLLGIIICNGLLYVGFYCIMKLYCGEKIKLFPVIFALASMVTWGIAIKFFVAGLTDWQTTAAQSREGNRKCIIGNFYDDHDLWHFLSACALFFSFMCVLTIDDDLDKTERSKIKVF</sequence>
<dbReference type="GO" id="GO:0003725">
    <property type="term" value="F:double-stranded RNA binding"/>
    <property type="evidence" value="ECO:0007669"/>
    <property type="project" value="TreeGrafter"/>
</dbReference>
<evidence type="ECO:0000256" key="4">
    <source>
        <dbReference type="ARBA" id="ARBA00022729"/>
    </source>
</evidence>
<feature type="transmembrane region" description="Helical" evidence="9">
    <location>
        <begin position="812"/>
        <end position="831"/>
    </location>
</feature>
<dbReference type="PANTHER" id="PTHR12185">
    <property type="entry name" value="SID1 TRANSMEMBRANE FAMILY MEMEBER"/>
    <property type="match status" value="1"/>
</dbReference>
<evidence type="ECO:0000256" key="1">
    <source>
        <dbReference type="ARBA" id="ARBA00004141"/>
    </source>
</evidence>
<evidence type="ECO:0000256" key="7">
    <source>
        <dbReference type="ARBA" id="ARBA00023180"/>
    </source>
</evidence>
<keyword evidence="5 9" id="KW-1133">Transmembrane helix</keyword>
<dbReference type="InterPro" id="IPR025958">
    <property type="entry name" value="SID1_TM_fam"/>
</dbReference>
<evidence type="ECO:0000256" key="10">
    <source>
        <dbReference type="SAM" id="SignalP"/>
    </source>
</evidence>
<evidence type="ECO:0000256" key="3">
    <source>
        <dbReference type="ARBA" id="ARBA00022692"/>
    </source>
</evidence>